<dbReference type="PANTHER" id="PTHR42997:SF1">
    <property type="entry name" value="AP-4-A PHOSPHORYLASE"/>
    <property type="match status" value="1"/>
</dbReference>
<keyword evidence="5" id="KW-1185">Reference proteome</keyword>
<dbReference type="InterPro" id="IPR036265">
    <property type="entry name" value="HIT-like_sf"/>
</dbReference>
<reference evidence="4 5" key="1">
    <citation type="submission" date="2017-06" db="EMBL/GenBank/DDBJ databases">
        <authorList>
            <person name="Kim H.J."/>
            <person name="Triplett B.A."/>
        </authorList>
    </citation>
    <scope>NUCLEOTIDE SEQUENCE [LARGE SCALE GENOMIC DNA]</scope>
    <source>
        <strain evidence="4 5">DSM 44715</strain>
    </source>
</reference>
<sequence>MLIGHTSGEEPGRGLRRLIDLLIGRRELEETKPRPRPLEVATDCLFCQPDDPSLNRILCENDLFYARFDNFPANPGHVEIVPRRHVVSFFELDGQEILSAYSLMRAARDLIDKKYFPEAYTIGINDGKAAGRSIDHLHIHLIPRHHGDVDDPRGGIRRAAPNSDPDAWQ</sequence>
<feature type="domain" description="HIT" evidence="3">
    <location>
        <begin position="42"/>
        <end position="151"/>
    </location>
</feature>
<dbReference type="PROSITE" id="PS51084">
    <property type="entry name" value="HIT_2"/>
    <property type="match status" value="1"/>
</dbReference>
<feature type="short sequence motif" description="Histidine triad motif" evidence="1">
    <location>
        <begin position="136"/>
        <end position="140"/>
    </location>
</feature>
<name>A0A239NR00_9ACTN</name>
<dbReference type="AlphaFoldDB" id="A0A239NR00"/>
<accession>A0A239NR00</accession>
<feature type="region of interest" description="Disordered" evidence="2">
    <location>
        <begin position="145"/>
        <end position="169"/>
    </location>
</feature>
<keyword evidence="4" id="KW-0378">Hydrolase</keyword>
<dbReference type="RefSeq" id="WP_089330089.1">
    <property type="nucleotide sequence ID" value="NZ_FZOR01000045.1"/>
</dbReference>
<evidence type="ECO:0000313" key="5">
    <source>
        <dbReference type="Proteomes" id="UP000198318"/>
    </source>
</evidence>
<dbReference type="Proteomes" id="UP000198318">
    <property type="component" value="Unassembled WGS sequence"/>
</dbReference>
<dbReference type="InterPro" id="IPR011146">
    <property type="entry name" value="HIT-like"/>
</dbReference>
<evidence type="ECO:0000256" key="2">
    <source>
        <dbReference type="SAM" id="MobiDB-lite"/>
    </source>
</evidence>
<gene>
    <name evidence="4" type="ORF">SAMN05443665_104547</name>
</gene>
<dbReference type="Pfam" id="PF01230">
    <property type="entry name" value="HIT"/>
    <property type="match status" value="1"/>
</dbReference>
<organism evidence="4 5">
    <name type="scientific">Actinomadura meyerae</name>
    <dbReference type="NCBI Taxonomy" id="240840"/>
    <lineage>
        <taxon>Bacteria</taxon>
        <taxon>Bacillati</taxon>
        <taxon>Actinomycetota</taxon>
        <taxon>Actinomycetes</taxon>
        <taxon>Streptosporangiales</taxon>
        <taxon>Thermomonosporaceae</taxon>
        <taxon>Actinomadura</taxon>
    </lineage>
</organism>
<dbReference type="EMBL" id="FZOR01000045">
    <property type="protein sequence ID" value="SNT56539.1"/>
    <property type="molecule type" value="Genomic_DNA"/>
</dbReference>
<dbReference type="GO" id="GO:0016787">
    <property type="term" value="F:hydrolase activity"/>
    <property type="evidence" value="ECO:0007669"/>
    <property type="project" value="UniProtKB-KW"/>
</dbReference>
<feature type="compositionally biased region" description="Basic and acidic residues" evidence="2">
    <location>
        <begin position="145"/>
        <end position="154"/>
    </location>
</feature>
<dbReference type="InterPro" id="IPR052908">
    <property type="entry name" value="AP-4-A_phosphorylase"/>
</dbReference>
<evidence type="ECO:0000259" key="3">
    <source>
        <dbReference type="PROSITE" id="PS51084"/>
    </source>
</evidence>
<proteinExistence type="predicted"/>
<dbReference type="Gene3D" id="3.30.428.10">
    <property type="entry name" value="HIT-like"/>
    <property type="match status" value="1"/>
</dbReference>
<evidence type="ECO:0000313" key="4">
    <source>
        <dbReference type="EMBL" id="SNT56539.1"/>
    </source>
</evidence>
<dbReference type="OrthoDB" id="9784774at2"/>
<protein>
    <submittedName>
        <fullName evidence="4">Diadenosine tetraphosphate (Ap4A) hydrolase</fullName>
    </submittedName>
</protein>
<dbReference type="SUPFAM" id="SSF54197">
    <property type="entry name" value="HIT-like"/>
    <property type="match status" value="1"/>
</dbReference>
<evidence type="ECO:0000256" key="1">
    <source>
        <dbReference type="PROSITE-ProRule" id="PRU00464"/>
    </source>
</evidence>
<dbReference type="PANTHER" id="PTHR42997">
    <property type="entry name" value="HIT FAMILY HYDROLASE"/>
    <property type="match status" value="1"/>
</dbReference>